<keyword evidence="2" id="KW-1133">Transmembrane helix</keyword>
<dbReference type="Proteomes" id="UP000663671">
    <property type="component" value="Chromosome 2"/>
</dbReference>
<dbReference type="PANTHER" id="PTHR34144">
    <property type="entry name" value="CHROMOSOME 8, WHOLE GENOME SHOTGUN SEQUENCE"/>
    <property type="match status" value="1"/>
</dbReference>
<evidence type="ECO:0000313" key="3">
    <source>
        <dbReference type="EMBL" id="QSS58758.1"/>
    </source>
</evidence>
<feature type="region of interest" description="Disordered" evidence="1">
    <location>
        <begin position="369"/>
        <end position="391"/>
    </location>
</feature>
<feature type="transmembrane region" description="Helical" evidence="2">
    <location>
        <begin position="94"/>
        <end position="115"/>
    </location>
</feature>
<gene>
    <name evidence="3" type="ORF">I7I51_08187</name>
</gene>
<keyword evidence="2" id="KW-0472">Membrane</keyword>
<feature type="compositionally biased region" description="Low complexity" evidence="1">
    <location>
        <begin position="711"/>
        <end position="723"/>
    </location>
</feature>
<feature type="compositionally biased region" description="Low complexity" evidence="1">
    <location>
        <begin position="646"/>
        <end position="658"/>
    </location>
</feature>
<reference evidence="3" key="1">
    <citation type="submission" date="2021-01" db="EMBL/GenBank/DDBJ databases">
        <title>Chromosome-level genome assembly of a human fungal pathogen reveals clustering of transcriptionally co-regulated genes.</title>
        <authorList>
            <person name="Voorhies M."/>
            <person name="Cohen S."/>
            <person name="Shea T.P."/>
            <person name="Petrus S."/>
            <person name="Munoz J.F."/>
            <person name="Poplawski S."/>
            <person name="Goldman W.E."/>
            <person name="Michael T."/>
            <person name="Cuomo C.A."/>
            <person name="Sil A."/>
            <person name="Beyhan S."/>
        </authorList>
    </citation>
    <scope>NUCLEOTIDE SEQUENCE</scope>
    <source>
        <strain evidence="3">WU24</strain>
    </source>
</reference>
<dbReference type="VEuPathDB" id="FungiDB:I7I51_08187"/>
<proteinExistence type="predicted"/>
<feature type="region of interest" description="Disordered" evidence="1">
    <location>
        <begin position="60"/>
        <end position="81"/>
    </location>
</feature>
<dbReference type="EMBL" id="CP069109">
    <property type="protein sequence ID" value="QSS58758.1"/>
    <property type="molecule type" value="Genomic_DNA"/>
</dbReference>
<accession>A0A8A1LX69</accession>
<protein>
    <submittedName>
        <fullName evidence="3">CAP59_mtransfer superfamily domain-containing protein</fullName>
    </submittedName>
</protein>
<feature type="compositionally biased region" description="Polar residues" evidence="1">
    <location>
        <begin position="659"/>
        <end position="689"/>
    </location>
</feature>
<evidence type="ECO:0000313" key="4">
    <source>
        <dbReference type="Proteomes" id="UP000663671"/>
    </source>
</evidence>
<evidence type="ECO:0000256" key="2">
    <source>
        <dbReference type="SAM" id="Phobius"/>
    </source>
</evidence>
<dbReference type="AlphaFoldDB" id="A0A8A1LX69"/>
<keyword evidence="2" id="KW-0812">Transmembrane</keyword>
<name>A0A8A1LX69_AJECA</name>
<dbReference type="PANTHER" id="PTHR34144:SF8">
    <property type="entry name" value="GLYCOSYLTRANSFERASE FAMILY 69 PROTEIN"/>
    <property type="match status" value="1"/>
</dbReference>
<dbReference type="InterPro" id="IPR021047">
    <property type="entry name" value="Mannosyltransferase_CMT1"/>
</dbReference>
<sequence length="819" mass="91652">MSSRPLYLDEYELLNRSSFESRDSFDLDAADFESPHPTSSHSYPLQAASLISRLRSLLPFTGQQHPPRGRRPGQTSWKKSKHSTFRRRLTLRRLCFICFASCGIISALLLLTFIIRPSYTHPPAHYNSLRHTVLNSQSPGRGNPRNEKVFVAASLYDRDGALARGRWGENILELIRLLGDDNVFLSIYESNSGFEGEAALREFENKIKCKRSIVYEERMDVNSVSHITLPDGSERIKRIAYLAEARNRALRPLDGPASDRFDKLLYLNDVVFDPIDALQLLFSTNMDKSGTAQYRAACAVDFINPFKFYDTFATRDLEGFSMGVPFYPWFSSAGKAESRHDVLDQKDAVRVRSCWGGMVAFDARFFQQGKTEQPGQRKAQGRRDDDPVPRTSSVARFRAESDLYWDASECCLIHADIQKPPYESNNEPVVDTGIYMNPYVRVAYDTQTLAWLGVTRRFERLYSLAHSIVNAVAGMPRFNPRRTEVAGTDVEEKVWVPNGEKGGSYETVKRKAGTGGFCGRRGLQDYYLNAPEYSAAVWIAQLCFGVAGPSIPLRDALRERQARPIFPIFHCRLSSNRVPHIIHAPAVPSPNASQLTPWGLLVDAFDKVGKASGAGGLEMSKWAVKDGETLSPYGYRSHPVQHHDNQPQQHQQQHQQQQTKFSNGASLRTGSCASYIGPQNNQQQTVSSPQHHKYENGYGEDHVGAGGGIHRAASTSFTTTTSTRDGDGTGILRVRDVDMNVDMGSLHALVGQCIDPGLERIVDIWEVGDTCRTVTLHFSSTGKAMLFSSLLGRLHKELYIIAPTIDRDSLSRLGERVPM</sequence>
<dbReference type="OrthoDB" id="262547at2759"/>
<feature type="region of interest" description="Disordered" evidence="1">
    <location>
        <begin position="631"/>
        <end position="727"/>
    </location>
</feature>
<feature type="compositionally biased region" description="Basic and acidic residues" evidence="1">
    <location>
        <begin position="692"/>
        <end position="703"/>
    </location>
</feature>
<evidence type="ECO:0000256" key="1">
    <source>
        <dbReference type="SAM" id="MobiDB-lite"/>
    </source>
</evidence>
<organism evidence="3 4">
    <name type="scientific">Ajellomyces capsulatus</name>
    <name type="common">Darling's disease fungus</name>
    <name type="synonym">Histoplasma capsulatum</name>
    <dbReference type="NCBI Taxonomy" id="5037"/>
    <lineage>
        <taxon>Eukaryota</taxon>
        <taxon>Fungi</taxon>
        <taxon>Dikarya</taxon>
        <taxon>Ascomycota</taxon>
        <taxon>Pezizomycotina</taxon>
        <taxon>Eurotiomycetes</taxon>
        <taxon>Eurotiomycetidae</taxon>
        <taxon>Onygenales</taxon>
        <taxon>Ajellomycetaceae</taxon>
        <taxon>Histoplasma</taxon>
    </lineage>
</organism>
<dbReference type="Pfam" id="PF11735">
    <property type="entry name" value="CAP59_mtransfer"/>
    <property type="match status" value="1"/>
</dbReference>